<dbReference type="PANTHER" id="PTHR43877">
    <property type="entry name" value="AMINOALKYLPHOSPHONATE N-ACETYLTRANSFERASE-RELATED-RELATED"/>
    <property type="match status" value="1"/>
</dbReference>
<evidence type="ECO:0000256" key="1">
    <source>
        <dbReference type="ARBA" id="ARBA00022679"/>
    </source>
</evidence>
<dbReference type="Gene3D" id="3.40.630.30">
    <property type="match status" value="1"/>
</dbReference>
<dbReference type="InterPro" id="IPR050832">
    <property type="entry name" value="Bact_Acetyltransf"/>
</dbReference>
<dbReference type="Proteomes" id="UP000619295">
    <property type="component" value="Unassembled WGS sequence"/>
</dbReference>
<dbReference type="InterPro" id="IPR000182">
    <property type="entry name" value="GNAT_dom"/>
</dbReference>
<sequence>MSEPVIRLLQPADHPALAALMVEMQGHYRVPCPPVAEIRADLAALPAGVDILVAVKGEAILGFASACNLYPGPGLKSGFFLKEIYVADAARGKGLGRALMQALAALALERGHRRLDWTADADDPALLRFYESLGAVAQRKKVFYRLTGDALAAVAAGPE</sequence>
<dbReference type="RefSeq" id="WP_191123124.1">
    <property type="nucleotide sequence ID" value="NZ_JACXWY010000001.1"/>
</dbReference>
<dbReference type="PANTHER" id="PTHR43877:SF2">
    <property type="entry name" value="AMINOALKYLPHOSPHONATE N-ACETYLTRANSFERASE-RELATED"/>
    <property type="match status" value="1"/>
</dbReference>
<keyword evidence="2" id="KW-0012">Acyltransferase</keyword>
<feature type="domain" description="N-acetyltransferase" evidence="3">
    <location>
        <begin position="4"/>
        <end position="157"/>
    </location>
</feature>
<keyword evidence="5" id="KW-1185">Reference proteome</keyword>
<evidence type="ECO:0000313" key="5">
    <source>
        <dbReference type="Proteomes" id="UP000619295"/>
    </source>
</evidence>
<dbReference type="InterPro" id="IPR016181">
    <property type="entry name" value="Acyl_CoA_acyltransferase"/>
</dbReference>
<comment type="caution">
    <text evidence="4">The sequence shown here is derived from an EMBL/GenBank/DDBJ whole genome shotgun (WGS) entry which is preliminary data.</text>
</comment>
<proteinExistence type="predicted"/>
<dbReference type="Pfam" id="PF00583">
    <property type="entry name" value="Acetyltransf_1"/>
    <property type="match status" value="1"/>
</dbReference>
<dbReference type="SUPFAM" id="SSF55729">
    <property type="entry name" value="Acyl-CoA N-acyltransferases (Nat)"/>
    <property type="match status" value="1"/>
</dbReference>
<keyword evidence="1" id="KW-0808">Transferase</keyword>
<gene>
    <name evidence="4" type="ORF">IED13_01375</name>
</gene>
<name>A0A927HYE1_9HYPH</name>
<dbReference type="PROSITE" id="PS51186">
    <property type="entry name" value="GNAT"/>
    <property type="match status" value="1"/>
</dbReference>
<reference evidence="4" key="1">
    <citation type="submission" date="2020-09" db="EMBL/GenBank/DDBJ databases">
        <title>Bosea spartocytisi sp. nov. a root nodule endophyte of Spartocytisus supranubius in the high mountain ecosystem fo the Teide National Park (Canary Islands, Spain).</title>
        <authorList>
            <person name="Pulido-Suarez L."/>
            <person name="Peix A."/>
            <person name="Igual J.M."/>
            <person name="Socas-Perez N."/>
            <person name="Velazquez E."/>
            <person name="Flores-Felix J.D."/>
            <person name="Leon-Barrios M."/>
        </authorList>
    </citation>
    <scope>NUCLEOTIDE SEQUENCE</scope>
    <source>
        <strain evidence="4">SSUT16</strain>
    </source>
</reference>
<evidence type="ECO:0000259" key="3">
    <source>
        <dbReference type="PROSITE" id="PS51186"/>
    </source>
</evidence>
<organism evidence="4 5">
    <name type="scientific">Bosea spartocytisi</name>
    <dbReference type="NCBI Taxonomy" id="2773451"/>
    <lineage>
        <taxon>Bacteria</taxon>
        <taxon>Pseudomonadati</taxon>
        <taxon>Pseudomonadota</taxon>
        <taxon>Alphaproteobacteria</taxon>
        <taxon>Hyphomicrobiales</taxon>
        <taxon>Boseaceae</taxon>
        <taxon>Bosea</taxon>
    </lineage>
</organism>
<evidence type="ECO:0000256" key="2">
    <source>
        <dbReference type="ARBA" id="ARBA00023315"/>
    </source>
</evidence>
<dbReference type="GO" id="GO:0016747">
    <property type="term" value="F:acyltransferase activity, transferring groups other than amino-acyl groups"/>
    <property type="evidence" value="ECO:0007669"/>
    <property type="project" value="InterPro"/>
</dbReference>
<dbReference type="EMBL" id="JACXWY010000001">
    <property type="protein sequence ID" value="MBD3844331.1"/>
    <property type="molecule type" value="Genomic_DNA"/>
</dbReference>
<dbReference type="AlphaFoldDB" id="A0A927HYE1"/>
<accession>A0A927HYE1</accession>
<protein>
    <submittedName>
        <fullName evidence="4">GNAT family N-acetyltransferase</fullName>
    </submittedName>
</protein>
<evidence type="ECO:0000313" key="4">
    <source>
        <dbReference type="EMBL" id="MBD3844331.1"/>
    </source>
</evidence>
<dbReference type="CDD" id="cd04301">
    <property type="entry name" value="NAT_SF"/>
    <property type="match status" value="1"/>
</dbReference>